<protein>
    <submittedName>
        <fullName evidence="3">Polysaccharide deacetylase family protein</fullName>
        <ecNumber evidence="3">3.-.-.-</ecNumber>
    </submittedName>
</protein>
<dbReference type="PROSITE" id="PS51677">
    <property type="entry name" value="NODB"/>
    <property type="match status" value="1"/>
</dbReference>
<dbReference type="Proteomes" id="UP001619911">
    <property type="component" value="Unassembled WGS sequence"/>
</dbReference>
<dbReference type="PANTHER" id="PTHR10587:SF125">
    <property type="entry name" value="POLYSACCHARIDE DEACETYLASE YHEN-RELATED"/>
    <property type="match status" value="1"/>
</dbReference>
<feature type="domain" description="NodB homology" evidence="2">
    <location>
        <begin position="91"/>
        <end position="275"/>
    </location>
</feature>
<dbReference type="PANTHER" id="PTHR10587">
    <property type="entry name" value="GLYCOSYL TRANSFERASE-RELATED"/>
    <property type="match status" value="1"/>
</dbReference>
<accession>A0ABW8I3R2</accession>
<dbReference type="InterPro" id="IPR011330">
    <property type="entry name" value="Glyco_hydro/deAcase_b/a-brl"/>
</dbReference>
<name>A0ABW8I3R2_9BACI</name>
<keyword evidence="4" id="KW-1185">Reference proteome</keyword>
<feature type="region of interest" description="Disordered" evidence="1">
    <location>
        <begin position="49"/>
        <end position="68"/>
    </location>
</feature>
<reference evidence="3 4" key="1">
    <citation type="submission" date="2023-07" db="EMBL/GenBank/DDBJ databases">
        <title>Bacillus lucianemedeirus sp. nov, a new species isolated from an immunobiological production facility.</title>
        <authorList>
            <person name="Costa L.V."/>
            <person name="Miranda R.V.S.L."/>
            <person name="Brandao M.L.L."/>
            <person name="Reis C.M.F."/>
            <person name="Frazao A.M."/>
            <person name="Cruz F.V."/>
            <person name="Baio P.V.P."/>
            <person name="Veras J.F.C."/>
            <person name="Ramos J.N."/>
            <person name="Vieira V."/>
        </authorList>
    </citation>
    <scope>NUCLEOTIDE SEQUENCE [LARGE SCALE GENOMIC DNA]</scope>
    <source>
        <strain evidence="3 4">B190/17</strain>
    </source>
</reference>
<dbReference type="EMBL" id="JAUIYO010000001">
    <property type="protein sequence ID" value="MFK2824115.1"/>
    <property type="molecule type" value="Genomic_DNA"/>
</dbReference>
<sequence>MRKKQKRRNNNIKLLTVAFVLLTICFCLSAYHLNQYTQSTALAKQKTPSSVKAAAEEQPPHEKADDHIQEQEVKPVFSQQLPIPANALQEQIVYLTFDDGPAPVTQEILDLLDRYEAKATFFMLEPNMRLYPDAVKEMVKQGHAAGMHGVTHNKNKIYRSSQSVVDEMKTAQHTLEGLTGLKSHLIRTPYGSVPFMTPEYREKVKEAEFKMWDWTIDSLDWKFRSQQYVPYVINQLQRPHDESKPTVILLHEKTTTLQHLEQLLQYLQINHYKTEILNENLPPFDFYS</sequence>
<dbReference type="GO" id="GO:0016787">
    <property type="term" value="F:hydrolase activity"/>
    <property type="evidence" value="ECO:0007669"/>
    <property type="project" value="UniProtKB-KW"/>
</dbReference>
<dbReference type="SUPFAM" id="SSF88713">
    <property type="entry name" value="Glycoside hydrolase/deacetylase"/>
    <property type="match status" value="1"/>
</dbReference>
<evidence type="ECO:0000313" key="4">
    <source>
        <dbReference type="Proteomes" id="UP001619911"/>
    </source>
</evidence>
<dbReference type="InterPro" id="IPR002509">
    <property type="entry name" value="NODB_dom"/>
</dbReference>
<gene>
    <name evidence="3" type="ORF">QYG89_00200</name>
</gene>
<dbReference type="Gene3D" id="3.20.20.370">
    <property type="entry name" value="Glycoside hydrolase/deacetylase"/>
    <property type="match status" value="1"/>
</dbReference>
<dbReference type="InterPro" id="IPR050248">
    <property type="entry name" value="Polysacc_deacetylase_ArnD"/>
</dbReference>
<evidence type="ECO:0000256" key="1">
    <source>
        <dbReference type="SAM" id="MobiDB-lite"/>
    </source>
</evidence>
<proteinExistence type="predicted"/>
<dbReference type="Pfam" id="PF01522">
    <property type="entry name" value="Polysacc_deac_1"/>
    <property type="match status" value="1"/>
</dbReference>
<keyword evidence="3" id="KW-0378">Hydrolase</keyword>
<evidence type="ECO:0000313" key="3">
    <source>
        <dbReference type="EMBL" id="MFK2824115.1"/>
    </source>
</evidence>
<organism evidence="3 4">
    <name type="scientific">Bacillus lumedeiriae</name>
    <dbReference type="NCBI Taxonomy" id="3058829"/>
    <lineage>
        <taxon>Bacteria</taxon>
        <taxon>Bacillati</taxon>
        <taxon>Bacillota</taxon>
        <taxon>Bacilli</taxon>
        <taxon>Bacillales</taxon>
        <taxon>Bacillaceae</taxon>
        <taxon>Bacillus</taxon>
    </lineage>
</organism>
<dbReference type="RefSeq" id="WP_404313619.1">
    <property type="nucleotide sequence ID" value="NZ_JAUIYO010000001.1"/>
</dbReference>
<evidence type="ECO:0000259" key="2">
    <source>
        <dbReference type="PROSITE" id="PS51677"/>
    </source>
</evidence>
<dbReference type="EC" id="3.-.-.-" evidence="3"/>
<dbReference type="CDD" id="cd10944">
    <property type="entry name" value="CE4_SmPgdA_like"/>
    <property type="match status" value="1"/>
</dbReference>
<feature type="compositionally biased region" description="Basic and acidic residues" evidence="1">
    <location>
        <begin position="54"/>
        <end position="68"/>
    </location>
</feature>
<comment type="caution">
    <text evidence="3">The sequence shown here is derived from an EMBL/GenBank/DDBJ whole genome shotgun (WGS) entry which is preliminary data.</text>
</comment>